<organism evidence="3 4">
    <name type="scientific">Weissella confusa</name>
    <name type="common">Lactobacillus confusus</name>
    <dbReference type="NCBI Taxonomy" id="1583"/>
    <lineage>
        <taxon>Bacteria</taxon>
        <taxon>Bacillati</taxon>
        <taxon>Bacillota</taxon>
        <taxon>Bacilli</taxon>
        <taxon>Lactobacillales</taxon>
        <taxon>Lactobacillaceae</taxon>
        <taxon>Weissella</taxon>
    </lineage>
</organism>
<keyword evidence="1" id="KW-0238">DNA-binding</keyword>
<sequence length="126" mass="14396">MNRIKELREKRNLTLRELEKEVGISFGALGNYENERREPRLKAWKTLADYFGVPVAYLQGVSDVRHGGDVNSVDAKAIQLEIDHGVKLQIPIDIYNNTDMFEINHNADGTETLTIKNVEHVTSQFK</sequence>
<dbReference type="Pfam" id="PF01381">
    <property type="entry name" value="HTH_3"/>
    <property type="match status" value="1"/>
</dbReference>
<proteinExistence type="predicted"/>
<evidence type="ECO:0000259" key="2">
    <source>
        <dbReference type="PROSITE" id="PS50943"/>
    </source>
</evidence>
<dbReference type="PANTHER" id="PTHR46558">
    <property type="entry name" value="TRACRIPTIONAL REGULATORY PROTEIN-RELATED-RELATED"/>
    <property type="match status" value="1"/>
</dbReference>
<evidence type="ECO:0000313" key="3">
    <source>
        <dbReference type="EMBL" id="MBJ7631651.1"/>
    </source>
</evidence>
<reference evidence="3" key="1">
    <citation type="submission" date="2020-02" db="EMBL/GenBank/DDBJ databases">
        <authorList>
            <person name="Fontana A."/>
            <person name="Patrone V."/>
            <person name="Morelli L."/>
        </authorList>
    </citation>
    <scope>NUCLEOTIDE SEQUENCE</scope>
    <source>
        <strain evidence="3">CCUG 30943</strain>
    </source>
</reference>
<dbReference type="Proteomes" id="UP000808038">
    <property type="component" value="Unassembled WGS sequence"/>
</dbReference>
<dbReference type="PANTHER" id="PTHR46558:SF11">
    <property type="entry name" value="HTH-TYPE TRANSCRIPTIONAL REGULATOR XRE"/>
    <property type="match status" value="1"/>
</dbReference>
<evidence type="ECO:0000313" key="4">
    <source>
        <dbReference type="Proteomes" id="UP000808038"/>
    </source>
</evidence>
<comment type="caution">
    <text evidence="3">The sequence shown here is derived from an EMBL/GenBank/DDBJ whole genome shotgun (WGS) entry which is preliminary data.</text>
</comment>
<dbReference type="EMBL" id="JAAOCX010000001">
    <property type="protein sequence ID" value="MBJ7631651.1"/>
    <property type="molecule type" value="Genomic_DNA"/>
</dbReference>
<dbReference type="SUPFAM" id="SSF47413">
    <property type="entry name" value="lambda repressor-like DNA-binding domains"/>
    <property type="match status" value="1"/>
</dbReference>
<feature type="domain" description="HTH cro/C1-type" evidence="2">
    <location>
        <begin position="4"/>
        <end position="58"/>
    </location>
</feature>
<dbReference type="GO" id="GO:0003677">
    <property type="term" value="F:DNA binding"/>
    <property type="evidence" value="ECO:0007669"/>
    <property type="project" value="UniProtKB-KW"/>
</dbReference>
<accession>A0AAE2S5M3</accession>
<dbReference type="Gene3D" id="1.10.260.40">
    <property type="entry name" value="lambda repressor-like DNA-binding domains"/>
    <property type="match status" value="1"/>
</dbReference>
<dbReference type="InterPro" id="IPR001387">
    <property type="entry name" value="Cro/C1-type_HTH"/>
</dbReference>
<dbReference type="SMART" id="SM00530">
    <property type="entry name" value="HTH_XRE"/>
    <property type="match status" value="1"/>
</dbReference>
<dbReference type="CDD" id="cd00093">
    <property type="entry name" value="HTH_XRE"/>
    <property type="match status" value="1"/>
</dbReference>
<reference evidence="3" key="2">
    <citation type="journal article" date="2021" name="Int. J. Food Microbiol.">
        <title>Safety demonstration of a microbial species for use in the food chain: Weissella confusa.</title>
        <authorList>
            <person name="Bourdichon F."/>
            <person name="Patrone V."/>
            <person name="Fontana A."/>
            <person name="Milani G."/>
            <person name="Morelli L."/>
        </authorList>
    </citation>
    <scope>NUCLEOTIDE SEQUENCE</scope>
    <source>
        <strain evidence="3">CCUG 30943</strain>
    </source>
</reference>
<gene>
    <name evidence="3" type="ORF">HAU43_00785</name>
</gene>
<name>A0AAE2S5M3_WEICO</name>
<protein>
    <submittedName>
        <fullName evidence="3">Helix-turn-helix transcriptional regulator</fullName>
    </submittedName>
</protein>
<dbReference type="RefSeq" id="WP_135411116.1">
    <property type="nucleotide sequence ID" value="NZ_JAAOCW010000001.1"/>
</dbReference>
<dbReference type="AlphaFoldDB" id="A0AAE2S5M3"/>
<evidence type="ECO:0000256" key="1">
    <source>
        <dbReference type="ARBA" id="ARBA00023125"/>
    </source>
</evidence>
<dbReference type="InterPro" id="IPR010982">
    <property type="entry name" value="Lambda_DNA-bd_dom_sf"/>
</dbReference>
<dbReference type="PROSITE" id="PS50943">
    <property type="entry name" value="HTH_CROC1"/>
    <property type="match status" value="1"/>
</dbReference>